<dbReference type="CDD" id="cd03801">
    <property type="entry name" value="GT4_PimA-like"/>
    <property type="match status" value="1"/>
</dbReference>
<gene>
    <name evidence="5" type="ORF">FB474_2469</name>
</gene>
<dbReference type="NCBIfam" id="TIGR04047">
    <property type="entry name" value="MSMEG_0565_glyc"/>
    <property type="match status" value="1"/>
</dbReference>
<dbReference type="Proteomes" id="UP000319514">
    <property type="component" value="Unassembled WGS sequence"/>
</dbReference>
<dbReference type="EMBL" id="VFOQ01000001">
    <property type="protein sequence ID" value="TQL61064.1"/>
    <property type="molecule type" value="Genomic_DNA"/>
</dbReference>
<evidence type="ECO:0000313" key="6">
    <source>
        <dbReference type="Proteomes" id="UP000319514"/>
    </source>
</evidence>
<feature type="domain" description="Glycosyltransferase subfamily 4-like N-terminal" evidence="4">
    <location>
        <begin position="19"/>
        <end position="178"/>
    </location>
</feature>
<sequence>MNRASRPRVALVSYSTKPRGGVVHTLSLAEAMVDLGLPVRVVSLGDQEQGFHRPVRAPYTLVPAPEQRPTLEERVFASVDALEEGLRAVADEVDILHTQDCISARAAARVRDSGADVRVLRTVHHVDDFTTPALVECQRQAILEPDRLVVVSEDWRARLQAEFGRSARVIHNGVDARRFPAVEPAERAALRRELGLAGRFVFLAVGGIEPRKGSVHLLQALAILARELEPRPALVVVGGHSFQDYAAYREHALGMLPGLGLELGRDVILGGTLSEAALNLHYRSADALAFPSVKEGWGLAVLEAMTAGLPVVASDIAVLREYLTDRDTAVLTRVGDPWSLAEGMRAVATDSALRSRLVEAGRALVTRFSWERAARAHWHLYVEDVGREAFVGATEGDRRDGSG</sequence>
<keyword evidence="2 5" id="KW-0808">Transferase</keyword>
<dbReference type="GO" id="GO:0016757">
    <property type="term" value="F:glycosyltransferase activity"/>
    <property type="evidence" value="ECO:0007669"/>
    <property type="project" value="UniProtKB-KW"/>
</dbReference>
<dbReference type="Pfam" id="PF13439">
    <property type="entry name" value="Glyco_transf_4"/>
    <property type="match status" value="1"/>
</dbReference>
<dbReference type="SUPFAM" id="SSF53756">
    <property type="entry name" value="UDP-Glycosyltransferase/glycogen phosphorylase"/>
    <property type="match status" value="1"/>
</dbReference>
<dbReference type="InterPro" id="IPR023986">
    <property type="entry name" value="GlycosylTfrase_MSMEG0565"/>
</dbReference>
<dbReference type="AlphaFoldDB" id="A0A542ZL39"/>
<keyword evidence="1" id="KW-0328">Glycosyltransferase</keyword>
<dbReference type="InterPro" id="IPR028098">
    <property type="entry name" value="Glyco_trans_4-like_N"/>
</dbReference>
<dbReference type="Pfam" id="PF00534">
    <property type="entry name" value="Glycos_transf_1"/>
    <property type="match status" value="1"/>
</dbReference>
<comment type="caution">
    <text evidence="5">The sequence shown here is derived from an EMBL/GenBank/DDBJ whole genome shotgun (WGS) entry which is preliminary data.</text>
</comment>
<evidence type="ECO:0000256" key="1">
    <source>
        <dbReference type="ARBA" id="ARBA00022676"/>
    </source>
</evidence>
<evidence type="ECO:0000259" key="4">
    <source>
        <dbReference type="Pfam" id="PF13439"/>
    </source>
</evidence>
<dbReference type="RefSeq" id="WP_185746150.1">
    <property type="nucleotide sequence ID" value="NZ_BAAAKX010000001.1"/>
</dbReference>
<reference evidence="5 6" key="1">
    <citation type="submission" date="2019-06" db="EMBL/GenBank/DDBJ databases">
        <title>Sequencing the genomes of 1000 actinobacteria strains.</title>
        <authorList>
            <person name="Klenk H.-P."/>
        </authorList>
    </citation>
    <scope>NUCLEOTIDE SEQUENCE [LARGE SCALE GENOMIC DNA]</scope>
    <source>
        <strain evidence="5 6">DSM 18082</strain>
    </source>
</reference>
<evidence type="ECO:0000259" key="3">
    <source>
        <dbReference type="Pfam" id="PF00534"/>
    </source>
</evidence>
<dbReference type="PANTHER" id="PTHR46401">
    <property type="entry name" value="GLYCOSYLTRANSFERASE WBBK-RELATED"/>
    <property type="match status" value="1"/>
</dbReference>
<proteinExistence type="predicted"/>
<name>A0A542ZL39_9MICO</name>
<dbReference type="InterPro" id="IPR001296">
    <property type="entry name" value="Glyco_trans_1"/>
</dbReference>
<evidence type="ECO:0000256" key="2">
    <source>
        <dbReference type="ARBA" id="ARBA00022679"/>
    </source>
</evidence>
<feature type="domain" description="Glycosyl transferase family 1" evidence="3">
    <location>
        <begin position="189"/>
        <end position="362"/>
    </location>
</feature>
<dbReference type="GO" id="GO:0009103">
    <property type="term" value="P:lipopolysaccharide biosynthetic process"/>
    <property type="evidence" value="ECO:0007669"/>
    <property type="project" value="TreeGrafter"/>
</dbReference>
<organism evidence="5 6">
    <name type="scientific">Oryzihumus leptocrescens</name>
    <dbReference type="NCBI Taxonomy" id="297536"/>
    <lineage>
        <taxon>Bacteria</taxon>
        <taxon>Bacillati</taxon>
        <taxon>Actinomycetota</taxon>
        <taxon>Actinomycetes</taxon>
        <taxon>Micrococcales</taxon>
        <taxon>Intrasporangiaceae</taxon>
        <taxon>Oryzihumus</taxon>
    </lineage>
</organism>
<protein>
    <submittedName>
        <fullName evidence="5">Glycosyltransferase-like protein</fullName>
    </submittedName>
</protein>
<evidence type="ECO:0000313" key="5">
    <source>
        <dbReference type="EMBL" id="TQL61064.1"/>
    </source>
</evidence>
<keyword evidence="6" id="KW-1185">Reference proteome</keyword>
<accession>A0A542ZL39</accession>
<dbReference type="PANTHER" id="PTHR46401:SF2">
    <property type="entry name" value="GLYCOSYLTRANSFERASE WBBK-RELATED"/>
    <property type="match status" value="1"/>
</dbReference>
<dbReference type="Gene3D" id="3.40.50.2000">
    <property type="entry name" value="Glycogen Phosphorylase B"/>
    <property type="match status" value="2"/>
</dbReference>